<keyword evidence="3" id="KW-0346">Stress response</keyword>
<dbReference type="PRINTS" id="PR00773">
    <property type="entry name" value="GRPEPROTEIN"/>
</dbReference>
<dbReference type="Gene3D" id="3.90.20.20">
    <property type="match status" value="1"/>
</dbReference>
<dbReference type="HAMAP" id="MF_01151">
    <property type="entry name" value="GrpE"/>
    <property type="match status" value="1"/>
</dbReference>
<dbReference type="GO" id="GO:0006457">
    <property type="term" value="P:protein folding"/>
    <property type="evidence" value="ECO:0007669"/>
    <property type="project" value="InterPro"/>
</dbReference>
<protein>
    <recommendedName>
        <fullName evidence="3">Protein GrpE</fullName>
    </recommendedName>
    <alternativeName>
        <fullName evidence="3">HSP-70 cofactor</fullName>
    </alternativeName>
</protein>
<dbReference type="InterPro" id="IPR013805">
    <property type="entry name" value="GrpE_CC"/>
</dbReference>
<keyword evidence="3" id="KW-0963">Cytoplasm</keyword>
<comment type="caution">
    <text evidence="5">The sequence shown here is derived from an EMBL/GenBank/DDBJ whole genome shotgun (WGS) entry which is preliminary data.</text>
</comment>
<dbReference type="GO" id="GO:0051087">
    <property type="term" value="F:protein-folding chaperone binding"/>
    <property type="evidence" value="ECO:0007669"/>
    <property type="project" value="InterPro"/>
</dbReference>
<dbReference type="CDD" id="cd00446">
    <property type="entry name" value="GrpE"/>
    <property type="match status" value="1"/>
</dbReference>
<dbReference type="SUPFAM" id="SSF58014">
    <property type="entry name" value="Coiled-coil domain of nucleotide exchange factor GrpE"/>
    <property type="match status" value="1"/>
</dbReference>
<dbReference type="PANTHER" id="PTHR21237">
    <property type="entry name" value="GRPE PROTEIN"/>
    <property type="match status" value="1"/>
</dbReference>
<evidence type="ECO:0000313" key="6">
    <source>
        <dbReference type="Proteomes" id="UP000229401"/>
    </source>
</evidence>
<accession>A0A2M7QJP0</accession>
<dbReference type="InterPro" id="IPR000740">
    <property type="entry name" value="GrpE"/>
</dbReference>
<organism evidence="5 6">
    <name type="scientific">Candidatus Roizmanbacteria bacterium CG_4_10_14_0_8_um_filter_33_9</name>
    <dbReference type="NCBI Taxonomy" id="1974826"/>
    <lineage>
        <taxon>Bacteria</taxon>
        <taxon>Candidatus Roizmaniibacteriota</taxon>
    </lineage>
</organism>
<dbReference type="GO" id="GO:0000774">
    <property type="term" value="F:adenyl-nucleotide exchange factor activity"/>
    <property type="evidence" value="ECO:0007669"/>
    <property type="project" value="InterPro"/>
</dbReference>
<evidence type="ECO:0000256" key="2">
    <source>
        <dbReference type="ARBA" id="ARBA00023186"/>
    </source>
</evidence>
<dbReference type="AlphaFoldDB" id="A0A2M7QJP0"/>
<dbReference type="GO" id="GO:0005737">
    <property type="term" value="C:cytoplasm"/>
    <property type="evidence" value="ECO:0007669"/>
    <property type="project" value="UniProtKB-SubCell"/>
</dbReference>
<evidence type="ECO:0000313" key="5">
    <source>
        <dbReference type="EMBL" id="PIY72141.1"/>
    </source>
</evidence>
<name>A0A2M7QJP0_9BACT</name>
<comment type="similarity">
    <text evidence="1 3 4">Belongs to the GrpE family.</text>
</comment>
<proteinExistence type="inferred from homology"/>
<keyword evidence="2 3" id="KW-0143">Chaperone</keyword>
<gene>
    <name evidence="3 5" type="primary">grpE</name>
    <name evidence="5" type="ORF">COY87_02530</name>
</gene>
<dbReference type="GO" id="GO:0042803">
    <property type="term" value="F:protein homodimerization activity"/>
    <property type="evidence" value="ECO:0007669"/>
    <property type="project" value="InterPro"/>
</dbReference>
<comment type="subunit">
    <text evidence="3">Homodimer.</text>
</comment>
<dbReference type="Gene3D" id="2.30.22.10">
    <property type="entry name" value="Head domain of nucleotide exchange factor GrpE"/>
    <property type="match status" value="1"/>
</dbReference>
<comment type="function">
    <text evidence="3">Participates actively in the response to hyperosmotic and heat shock by preventing the aggregation of stress-denatured proteins, in association with DnaK and GrpE. It is the nucleotide exchange factor for DnaK and may function as a thermosensor. Unfolded proteins bind initially to DnaJ; upon interaction with the DnaJ-bound protein, DnaK hydrolyzes its bound ATP, resulting in the formation of a stable complex. GrpE releases ADP from DnaK; ATP binding to DnaK triggers the release of the substrate protein, thus completing the reaction cycle. Several rounds of ATP-dependent interactions between DnaJ, DnaK and GrpE are required for fully efficient folding.</text>
</comment>
<dbReference type="GO" id="GO:0051082">
    <property type="term" value="F:unfolded protein binding"/>
    <property type="evidence" value="ECO:0007669"/>
    <property type="project" value="TreeGrafter"/>
</dbReference>
<sequence length="174" mass="20504">MDNTKAKKQQVMSQTNNQDIKEEVNLQHKLEIERLQKEVLDYKTKFLRALADYQNLEKRMLDEKTKLIQTANKEFILKLLFFLDNLNRAELFIKDANLKMIKQSFEKLLENEGLKEIVVLNKPFDPYTSEVIDLVEGEKENEVIEVLRKGYMLSDQLLRSAQVKVSKKIEKKAN</sequence>
<dbReference type="SUPFAM" id="SSF51064">
    <property type="entry name" value="Head domain of nucleotide exchange factor GrpE"/>
    <property type="match status" value="1"/>
</dbReference>
<dbReference type="PANTHER" id="PTHR21237:SF23">
    <property type="entry name" value="GRPE PROTEIN HOMOLOG, MITOCHONDRIAL"/>
    <property type="match status" value="1"/>
</dbReference>
<evidence type="ECO:0000256" key="1">
    <source>
        <dbReference type="ARBA" id="ARBA00009054"/>
    </source>
</evidence>
<dbReference type="Proteomes" id="UP000229401">
    <property type="component" value="Unassembled WGS sequence"/>
</dbReference>
<dbReference type="EMBL" id="PFLI01000084">
    <property type="protein sequence ID" value="PIY72141.1"/>
    <property type="molecule type" value="Genomic_DNA"/>
</dbReference>
<dbReference type="InterPro" id="IPR009012">
    <property type="entry name" value="GrpE_head"/>
</dbReference>
<evidence type="ECO:0000256" key="4">
    <source>
        <dbReference type="RuleBase" id="RU004478"/>
    </source>
</evidence>
<reference evidence="6" key="1">
    <citation type="submission" date="2017-09" db="EMBL/GenBank/DDBJ databases">
        <title>Depth-based differentiation of microbial function through sediment-hosted aquifers and enrichment of novel symbionts in the deep terrestrial subsurface.</title>
        <authorList>
            <person name="Probst A.J."/>
            <person name="Ladd B."/>
            <person name="Jarett J.K."/>
            <person name="Geller-Mcgrath D.E."/>
            <person name="Sieber C.M.K."/>
            <person name="Emerson J.B."/>
            <person name="Anantharaman K."/>
            <person name="Thomas B.C."/>
            <person name="Malmstrom R."/>
            <person name="Stieglmeier M."/>
            <person name="Klingl A."/>
            <person name="Woyke T."/>
            <person name="Ryan C.M."/>
            <person name="Banfield J.F."/>
        </authorList>
    </citation>
    <scope>NUCLEOTIDE SEQUENCE [LARGE SCALE GENOMIC DNA]</scope>
</reference>
<dbReference type="Pfam" id="PF01025">
    <property type="entry name" value="GrpE"/>
    <property type="match status" value="1"/>
</dbReference>
<evidence type="ECO:0000256" key="3">
    <source>
        <dbReference type="HAMAP-Rule" id="MF_01151"/>
    </source>
</evidence>
<comment type="subcellular location">
    <subcellularLocation>
        <location evidence="3">Cytoplasm</location>
    </subcellularLocation>
</comment>